<dbReference type="OrthoDB" id="9804563at2"/>
<dbReference type="Pfam" id="PF00293">
    <property type="entry name" value="NUDIX"/>
    <property type="match status" value="1"/>
</dbReference>
<evidence type="ECO:0000259" key="2">
    <source>
        <dbReference type="Pfam" id="PF00293"/>
    </source>
</evidence>
<keyword evidence="4" id="KW-1185">Reference proteome</keyword>
<accession>A0A3Q9HP57</accession>
<evidence type="ECO:0000256" key="1">
    <source>
        <dbReference type="ARBA" id="ARBA00022801"/>
    </source>
</evidence>
<dbReference type="InterPro" id="IPR015797">
    <property type="entry name" value="NUDIX_hydrolase-like_dom_sf"/>
</dbReference>
<dbReference type="KEGG" id="aft:BBF96_03050"/>
<dbReference type="SUPFAM" id="SSF55811">
    <property type="entry name" value="Nudix"/>
    <property type="match status" value="1"/>
</dbReference>
<protein>
    <recommendedName>
        <fullName evidence="2">Nudix hydrolase domain-containing protein</fullName>
    </recommendedName>
</protein>
<sequence length="90" mass="9935">MEERIILMKKVIADFLSVNAEIGVGLALQDKSGHYLFFFAGNRYKCPPGEIFYAGIGGHLEEGEDYLMCAHREAKEEIGTNVEILSAPAT</sequence>
<evidence type="ECO:0000313" key="3">
    <source>
        <dbReference type="EMBL" id="AZR72450.1"/>
    </source>
</evidence>
<feature type="domain" description="Nudix hydrolase" evidence="2">
    <location>
        <begin position="23"/>
        <end position="85"/>
    </location>
</feature>
<dbReference type="Proteomes" id="UP000267250">
    <property type="component" value="Chromosome"/>
</dbReference>
<dbReference type="GO" id="GO:0016787">
    <property type="term" value="F:hydrolase activity"/>
    <property type="evidence" value="ECO:0007669"/>
    <property type="project" value="UniProtKB-KW"/>
</dbReference>
<keyword evidence="1" id="KW-0378">Hydrolase</keyword>
<dbReference type="Gene3D" id="3.90.79.10">
    <property type="entry name" value="Nucleoside Triphosphate Pyrophosphohydrolase"/>
    <property type="match status" value="1"/>
</dbReference>
<dbReference type="PROSITE" id="PS00893">
    <property type="entry name" value="NUDIX_BOX"/>
    <property type="match status" value="1"/>
</dbReference>
<dbReference type="EMBL" id="CP016379">
    <property type="protein sequence ID" value="AZR72450.1"/>
    <property type="molecule type" value="Genomic_DNA"/>
</dbReference>
<evidence type="ECO:0000313" key="4">
    <source>
        <dbReference type="Proteomes" id="UP000267250"/>
    </source>
</evidence>
<dbReference type="AlphaFoldDB" id="A0A3Q9HP57"/>
<dbReference type="InterPro" id="IPR020084">
    <property type="entry name" value="NUDIX_hydrolase_CS"/>
</dbReference>
<organism evidence="3 4">
    <name type="scientific">Anoxybacter fermentans</name>
    <dbReference type="NCBI Taxonomy" id="1323375"/>
    <lineage>
        <taxon>Bacteria</taxon>
        <taxon>Bacillati</taxon>
        <taxon>Bacillota</taxon>
        <taxon>Clostridia</taxon>
        <taxon>Halanaerobiales</taxon>
        <taxon>Anoxybacter</taxon>
    </lineage>
</organism>
<proteinExistence type="predicted"/>
<dbReference type="InterPro" id="IPR000086">
    <property type="entry name" value="NUDIX_hydrolase_dom"/>
</dbReference>
<gene>
    <name evidence="3" type="ORF">BBF96_03050</name>
</gene>
<name>A0A3Q9HP57_9FIRM</name>
<reference evidence="3 4" key="1">
    <citation type="submission" date="2016-07" db="EMBL/GenBank/DDBJ databases">
        <title>Genome and transcriptome analysis of iron-reducing fermentative bacteria Anoxybacter fermentans.</title>
        <authorList>
            <person name="Zeng X."/>
            <person name="Shao Z."/>
        </authorList>
    </citation>
    <scope>NUCLEOTIDE SEQUENCE [LARGE SCALE GENOMIC DNA]</scope>
    <source>
        <strain evidence="3 4">DY22613</strain>
    </source>
</reference>